<sequence length="191" mass="21275">MSERFIAGALAGAVAQTIIYPAEVLKTRLALRKTGQYSGIWDAFRKIRGQEGWRALYRGYLPNLVGIFPYAGLDLMIYESLKNWYLEKFDSPGENKRPTTYIIIGIPLVSSSCGQAASYPLTLVRTRLQAANTGQLPKTSFIRMLINIGRHEGYRGLYRGFAPNALKAGPAAVVSYFTYETALNFFGVQMT</sequence>
<evidence type="ECO:0000256" key="6">
    <source>
        <dbReference type="ARBA" id="ARBA00023136"/>
    </source>
</evidence>
<dbReference type="GeneID" id="111242898"/>
<evidence type="ECO:0000256" key="3">
    <source>
        <dbReference type="ARBA" id="ARBA00022448"/>
    </source>
</evidence>
<evidence type="ECO:0000256" key="4">
    <source>
        <dbReference type="ARBA" id="ARBA00022692"/>
    </source>
</evidence>
<dbReference type="InParanoid" id="A0A7M7J640"/>
<comment type="similarity">
    <text evidence="2 8">Belongs to the mitochondrial carrier (TC 2.A.29) family.</text>
</comment>
<keyword evidence="3 8" id="KW-0813">Transport</keyword>
<accession>A0A7M7J640</accession>
<dbReference type="InterPro" id="IPR023395">
    <property type="entry name" value="MCP_dom_sf"/>
</dbReference>
<dbReference type="KEGG" id="vde:111242898"/>
<dbReference type="GO" id="GO:0016020">
    <property type="term" value="C:membrane"/>
    <property type="evidence" value="ECO:0007669"/>
    <property type="project" value="UniProtKB-SubCell"/>
</dbReference>
<proteinExistence type="inferred from homology"/>
<evidence type="ECO:0000256" key="2">
    <source>
        <dbReference type="ARBA" id="ARBA00006375"/>
    </source>
</evidence>
<feature type="repeat" description="Solcar" evidence="7">
    <location>
        <begin position="3"/>
        <end position="84"/>
    </location>
</feature>
<keyword evidence="6 7" id="KW-0472">Membrane</keyword>
<dbReference type="SUPFAM" id="SSF103506">
    <property type="entry name" value="Mitochondrial carrier"/>
    <property type="match status" value="1"/>
</dbReference>
<dbReference type="Proteomes" id="UP000594260">
    <property type="component" value="Unplaced"/>
</dbReference>
<feature type="repeat" description="Solcar" evidence="7">
    <location>
        <begin position="98"/>
        <end position="185"/>
    </location>
</feature>
<dbReference type="AlphaFoldDB" id="A0A7M7J640"/>
<dbReference type="EnsemblMetazoa" id="XM_022787831">
    <property type="protein sequence ID" value="XP_022643566"/>
    <property type="gene ID" value="LOC111242898"/>
</dbReference>
<dbReference type="PANTHER" id="PTHR24089">
    <property type="entry name" value="SOLUTE CARRIER FAMILY 25"/>
    <property type="match status" value="1"/>
</dbReference>
<evidence type="ECO:0000313" key="10">
    <source>
        <dbReference type="Proteomes" id="UP000594260"/>
    </source>
</evidence>
<keyword evidence="10" id="KW-1185">Reference proteome</keyword>
<dbReference type="RefSeq" id="XP_022643566.1">
    <property type="nucleotide sequence ID" value="XM_022787831.1"/>
</dbReference>
<reference evidence="9" key="1">
    <citation type="submission" date="2021-01" db="UniProtKB">
        <authorList>
            <consortium name="EnsemblMetazoa"/>
        </authorList>
    </citation>
    <scope>IDENTIFICATION</scope>
</reference>
<evidence type="ECO:0000313" key="9">
    <source>
        <dbReference type="EnsemblMetazoa" id="XP_022643566"/>
    </source>
</evidence>
<protein>
    <submittedName>
        <fullName evidence="9">Uncharacterized protein</fullName>
    </submittedName>
</protein>
<dbReference type="OrthoDB" id="270584at2759"/>
<evidence type="ECO:0000256" key="7">
    <source>
        <dbReference type="PROSITE-ProRule" id="PRU00282"/>
    </source>
</evidence>
<dbReference type="PRINTS" id="PR00926">
    <property type="entry name" value="MITOCARRIER"/>
</dbReference>
<dbReference type="PROSITE" id="PS50920">
    <property type="entry name" value="SOLCAR"/>
    <property type="match status" value="2"/>
</dbReference>
<dbReference type="InterPro" id="IPR002067">
    <property type="entry name" value="MCP"/>
</dbReference>
<organism evidence="9 10">
    <name type="scientific">Varroa destructor</name>
    <name type="common">Honeybee mite</name>
    <dbReference type="NCBI Taxonomy" id="109461"/>
    <lineage>
        <taxon>Eukaryota</taxon>
        <taxon>Metazoa</taxon>
        <taxon>Ecdysozoa</taxon>
        <taxon>Arthropoda</taxon>
        <taxon>Chelicerata</taxon>
        <taxon>Arachnida</taxon>
        <taxon>Acari</taxon>
        <taxon>Parasitiformes</taxon>
        <taxon>Mesostigmata</taxon>
        <taxon>Gamasina</taxon>
        <taxon>Dermanyssoidea</taxon>
        <taxon>Varroidae</taxon>
        <taxon>Varroa</taxon>
    </lineage>
</organism>
<keyword evidence="4 7" id="KW-0812">Transmembrane</keyword>
<dbReference type="Pfam" id="PF00153">
    <property type="entry name" value="Mito_carr"/>
    <property type="match status" value="2"/>
</dbReference>
<evidence type="ECO:0000256" key="5">
    <source>
        <dbReference type="ARBA" id="ARBA00022737"/>
    </source>
</evidence>
<dbReference type="InterPro" id="IPR018108">
    <property type="entry name" value="MCP_transmembrane"/>
</dbReference>
<name>A0A7M7J640_VARDE</name>
<dbReference type="Gene3D" id="1.50.40.10">
    <property type="entry name" value="Mitochondrial carrier domain"/>
    <property type="match status" value="1"/>
</dbReference>
<evidence type="ECO:0000256" key="8">
    <source>
        <dbReference type="RuleBase" id="RU000488"/>
    </source>
</evidence>
<dbReference type="OMA" id="FHNIMEH"/>
<evidence type="ECO:0000256" key="1">
    <source>
        <dbReference type="ARBA" id="ARBA00004141"/>
    </source>
</evidence>
<keyword evidence="5" id="KW-0677">Repeat</keyword>
<comment type="subcellular location">
    <subcellularLocation>
        <location evidence="1">Membrane</location>
        <topology evidence="1">Multi-pass membrane protein</topology>
    </subcellularLocation>
</comment>
<dbReference type="GO" id="GO:0055085">
    <property type="term" value="P:transmembrane transport"/>
    <property type="evidence" value="ECO:0007669"/>
    <property type="project" value="InterPro"/>
</dbReference>